<dbReference type="EMBL" id="FPHF01000011">
    <property type="protein sequence ID" value="SFV51435.1"/>
    <property type="molecule type" value="Genomic_DNA"/>
</dbReference>
<dbReference type="AlphaFoldDB" id="A0A1W1BD84"/>
<proteinExistence type="predicted"/>
<sequence>MENNLSCSFTFPTGSSTAVDGQYENILSLNDEDNSKHFVQFIQYQENDDDSINVRHISIKVDRAYFLEMANVCISDRERRRHFFSTLGKRRFGASNKHLSCYFIQATCDEQSLHQNYLSHYEYIEFEAFHTITTAYSTNKYRVYIEEEEKLNMVFLDQLNITSRKKIHKIFCIDITNHELNLYNNMRTPYQKINYLFNKIGKSHFKSLQHVELKQTKHYKTNEELALSMLITSTKAIERNSRIQDNTTYRRLQERRNKLGRFDVTLLQAANKFVNNPYKKTEDTFTLELKTFIRHIKDIGGLQDIASRLTEVHDLTATNTITYLLTKNDQNLQDILLYLLESFNTWNKHLYAQDWNTKLFNSASIDFADALRYFVDICFKFKHDYKDVEAEVSIQKEFETAIEVEIALVPETELNIEVPLFSITSAQSYFSEIELDAEVYDELLELEREIDVLSYAASYTEDLTISLMNFFEGYTRVLNPLMEFKDLSYSLMILNQKLSEYEIDENSNMLLLLMRGLISDLLEWKRTVLVEQTAADIHFMDKSFYSNIAQIEMSLVTTNLDDDDGDMEFF</sequence>
<accession>A0A1W1BD84</accession>
<reference evidence="1" key="1">
    <citation type="submission" date="2016-10" db="EMBL/GenBank/DDBJ databases">
        <authorList>
            <person name="de Groot N.N."/>
        </authorList>
    </citation>
    <scope>NUCLEOTIDE SEQUENCE</scope>
</reference>
<organism evidence="1">
    <name type="scientific">hydrothermal vent metagenome</name>
    <dbReference type="NCBI Taxonomy" id="652676"/>
    <lineage>
        <taxon>unclassified sequences</taxon>
        <taxon>metagenomes</taxon>
        <taxon>ecological metagenomes</taxon>
    </lineage>
</organism>
<evidence type="ECO:0000313" key="1">
    <source>
        <dbReference type="EMBL" id="SFV51435.1"/>
    </source>
</evidence>
<protein>
    <submittedName>
        <fullName evidence="1">Uncharacterized protein</fullName>
    </submittedName>
</protein>
<gene>
    <name evidence="1" type="ORF">MNB_SM-4-543</name>
</gene>
<name>A0A1W1BD84_9ZZZZ</name>